<dbReference type="InterPro" id="IPR006201">
    <property type="entry name" value="Neur_channel"/>
</dbReference>
<feature type="domain" description="Galectin" evidence="17">
    <location>
        <begin position="1155"/>
        <end position="1284"/>
    </location>
</feature>
<dbReference type="InterPro" id="IPR002394">
    <property type="entry name" value="Nicotinic_acetylcholine_rcpt"/>
</dbReference>
<keyword evidence="12" id="KW-0325">Glycoprotein</keyword>
<dbReference type="Pfam" id="PF00337">
    <property type="entry name" value="Gal-bind_lectin"/>
    <property type="match status" value="17"/>
</dbReference>
<evidence type="ECO:0000256" key="6">
    <source>
        <dbReference type="ARBA" id="ARBA00022989"/>
    </source>
</evidence>
<evidence type="ECO:0000256" key="8">
    <source>
        <dbReference type="ARBA" id="ARBA00023065"/>
    </source>
</evidence>
<evidence type="ECO:0000256" key="9">
    <source>
        <dbReference type="ARBA" id="ARBA00023136"/>
    </source>
</evidence>
<feature type="domain" description="Galectin" evidence="17">
    <location>
        <begin position="1461"/>
        <end position="1590"/>
    </location>
</feature>
<dbReference type="CDD" id="cd19064">
    <property type="entry name" value="LGIC_TM_nAChR"/>
    <property type="match status" value="1"/>
</dbReference>
<dbReference type="NCBIfam" id="TIGR00860">
    <property type="entry name" value="LIC"/>
    <property type="match status" value="1"/>
</dbReference>
<keyword evidence="6 16" id="KW-1133">Transmembrane helix</keyword>
<dbReference type="Gene3D" id="2.60.120.200">
    <property type="match status" value="17"/>
</dbReference>
<dbReference type="InterPro" id="IPR006029">
    <property type="entry name" value="Neurotrans-gated_channel_TM"/>
</dbReference>
<dbReference type="InterPro" id="IPR036719">
    <property type="entry name" value="Neuro-gated_channel_TM_sf"/>
</dbReference>
<dbReference type="Pfam" id="PF02932">
    <property type="entry name" value="Neur_chan_memb"/>
    <property type="match status" value="1"/>
</dbReference>
<keyword evidence="3 16" id="KW-0812">Transmembrane</keyword>
<dbReference type="SMART" id="SM00908">
    <property type="entry name" value="Gal-bind_lectin"/>
    <property type="match status" value="17"/>
</dbReference>
<keyword evidence="8 16" id="KW-0406">Ion transport</keyword>
<feature type="domain" description="Galectin" evidence="17">
    <location>
        <begin position="1863"/>
        <end position="1992"/>
    </location>
</feature>
<feature type="transmembrane region" description="Helical" evidence="16">
    <location>
        <begin position="268"/>
        <end position="290"/>
    </location>
</feature>
<dbReference type="Gene3D" id="1.20.58.390">
    <property type="entry name" value="Neurotransmitter-gated ion-channel transmembrane domain"/>
    <property type="match status" value="2"/>
</dbReference>
<evidence type="ECO:0000256" key="12">
    <source>
        <dbReference type="ARBA" id="ARBA00023180"/>
    </source>
</evidence>
<keyword evidence="11" id="KW-0675">Receptor</keyword>
<feature type="domain" description="Galectin" evidence="17">
    <location>
        <begin position="2339"/>
        <end position="2469"/>
    </location>
</feature>
<keyword evidence="14 16" id="KW-0407">Ion channel</keyword>
<dbReference type="InterPro" id="IPR036734">
    <property type="entry name" value="Neur_chan_lig-bd_sf"/>
</dbReference>
<feature type="domain" description="Galectin" evidence="17">
    <location>
        <begin position="1021"/>
        <end position="1150"/>
    </location>
</feature>
<evidence type="ECO:0000256" key="5">
    <source>
        <dbReference type="ARBA" id="ARBA00022737"/>
    </source>
</evidence>
<dbReference type="SUPFAM" id="SSF90112">
    <property type="entry name" value="Neurotransmitter-gated ion-channel transmembrane pore"/>
    <property type="match status" value="1"/>
</dbReference>
<feature type="domain" description="Galectin" evidence="17">
    <location>
        <begin position="1729"/>
        <end position="1858"/>
    </location>
</feature>
<keyword evidence="19" id="KW-1185">Reference proteome</keyword>
<comment type="subcellular location">
    <subcellularLocation>
        <location evidence="15">Synaptic cell membrane</location>
        <topology evidence="15">Multi-pass membrane protein</topology>
    </subcellularLocation>
</comment>
<dbReference type="CDD" id="cd19016">
    <property type="entry name" value="LGIC_ECD_nAChR_A3"/>
    <property type="match status" value="1"/>
</dbReference>
<feature type="transmembrane region" description="Helical" evidence="16">
    <location>
        <begin position="302"/>
        <end position="323"/>
    </location>
</feature>
<feature type="domain" description="Galectin" evidence="17">
    <location>
        <begin position="887"/>
        <end position="1016"/>
    </location>
</feature>
<feature type="domain" description="Galectin" evidence="17">
    <location>
        <begin position="2169"/>
        <end position="2299"/>
    </location>
</feature>
<dbReference type="Pfam" id="PF02931">
    <property type="entry name" value="Neur_chan_LBD"/>
    <property type="match status" value="1"/>
</dbReference>
<keyword evidence="7" id="KW-0770">Synapse</keyword>
<gene>
    <name evidence="18" type="ORF">QQF64_034699</name>
</gene>
<evidence type="ECO:0000256" key="1">
    <source>
        <dbReference type="ARBA" id="ARBA00022448"/>
    </source>
</evidence>
<dbReference type="PROSITE" id="PS00236">
    <property type="entry name" value="NEUROTR_ION_CHANNEL"/>
    <property type="match status" value="1"/>
</dbReference>
<feature type="domain" description="Galectin" evidence="17">
    <location>
        <begin position="1595"/>
        <end position="1724"/>
    </location>
</feature>
<dbReference type="InterPro" id="IPR013320">
    <property type="entry name" value="ConA-like_dom_sf"/>
</dbReference>
<dbReference type="SUPFAM" id="SSF63712">
    <property type="entry name" value="Nicotinic receptor ligand binding domain-like"/>
    <property type="match status" value="1"/>
</dbReference>
<evidence type="ECO:0000256" key="10">
    <source>
        <dbReference type="ARBA" id="ARBA00023157"/>
    </source>
</evidence>
<dbReference type="EMBL" id="JAYMGO010000053">
    <property type="protein sequence ID" value="KAL1246928.1"/>
    <property type="molecule type" value="Genomic_DNA"/>
</dbReference>
<dbReference type="InterPro" id="IPR044156">
    <property type="entry name" value="Galectin-like"/>
</dbReference>
<keyword evidence="16" id="KW-0732">Signal</keyword>
<feature type="domain" description="Galectin" evidence="17">
    <location>
        <begin position="557"/>
        <end position="686"/>
    </location>
</feature>
<dbReference type="InterPro" id="IPR038050">
    <property type="entry name" value="Neuro_actylchol_rec"/>
</dbReference>
<dbReference type="InterPro" id="IPR018000">
    <property type="entry name" value="Neurotransmitter_ion_chnl_CS"/>
</dbReference>
<dbReference type="SUPFAM" id="SSF49899">
    <property type="entry name" value="Concanavalin A-like lectins/glucanases"/>
    <property type="match status" value="17"/>
</dbReference>
<dbReference type="PANTHER" id="PTHR11346">
    <property type="entry name" value="GALECTIN"/>
    <property type="match status" value="1"/>
</dbReference>
<feature type="transmembrane region" description="Helical" evidence="16">
    <location>
        <begin position="497"/>
        <end position="519"/>
    </location>
</feature>
<feature type="chain" id="PRO_5044962315" description="Galectin domain-containing protein" evidence="16">
    <location>
        <begin position="27"/>
        <end position="3157"/>
    </location>
</feature>
<dbReference type="PANTHER" id="PTHR11346:SF32">
    <property type="entry name" value="GALECTIN-4"/>
    <property type="match status" value="1"/>
</dbReference>
<keyword evidence="9 16" id="KW-0472">Membrane</keyword>
<dbReference type="InterPro" id="IPR001079">
    <property type="entry name" value="Galectin_CRD"/>
</dbReference>
<feature type="domain" description="Galectin" evidence="17">
    <location>
        <begin position="3025"/>
        <end position="3154"/>
    </location>
</feature>
<sequence>MKTRPLVIFHTCYFLFFLLSDSGVCGSEAEHRLFSVIFSSYNQYIRPVENVSDPVIVQFEVSMSQLVKVDEVNQIMETNLWLRHIWNDYKLRWDPRDFGGVEFIRVPSNKIWKPDIVLYNNAVGDFQVDDKTKALLRYNGDVTWIPPAIFKSSCKIDVTYFPFDYQNCTMKFGSWTYDKAKIDLVLIGSTINLKDFWESGEWTIIDAPGYKHDIKYNCCEEIYTDITYSLYIRRLPLFYTINMIIPCLLISFLTVLVFYLPSDCGEKVTLCISVLLSLTVFLLVITETIPSTSLVIPLIGEYLLFTMIFVTLSIVITVFVLNVHYRTPKTHTMPSWVRHVFLSLLPRVMFMTRPEKDLERKTGGPAKSCTLHTPGLVSTKQTNLSRRPHLLLCTTELNNLSEAPKMAPGFLCREGRCTCCWKQHGTSEGVEDGGGGGSPCSSSESLDASFLCMSAISPQVRDAIESVKYIAENMRLQNEAKEVQDDWKYVAMVIDRIFLWVFVLVCILGTAGLFLQPLLMGEDIGQFTAHQSDNMSCMFKSEFQSSFQTISSFSIPYVSLISGGLKDGKTIFIQGAVPSGCESFVVNLKCGESEGDDIAFQIKPQFSINCIVLNSRQNGSWGKEEKVELALKQGSSFDLIIVINSENYQVYLNGCEVGRFQHRIPLDRVIALSVGGEVSLTNVAFTESWTGSSIFGQSASMLHSQNGTVTFGGHSSVLNGSWSFIGSEQDLPTIHPHMELSLSNPVQNLTLPYVGPISGGLREGMALYLQGVVPTNAEWFAINFKTGQSDSDETAFHFNPRMDQKVAMNSFRNGGWEAEESISDNPFKKGQDFEMFTVIKSEGYEVYVNGKEQYTFKHRIPLEKVTTLHINGNVVVKLFGFIQTLPYVGQISGGLKEGMALYLQGVIPTNADRFALNFKTGQSENDDIAFHFNPRMDQKVAMNSFRNGGWEAEESISDNPFKKGQAFEMFTVIKSEGYEVYVNGKQQYTFKHRIPLEKVTTLNINGNVVVNLFGFIQTLPYVDHISGGLKEGMALYLQGVIPTNADRFALNFKTGQSENDDIAFHFNPRMDQKVSMNSFRNGGWETEESFIDSPFKKGEAFEMFTVIKPEGYQVYVNGKEQYTFKHRIPLEKVTTLNISGDVAVNLLGFIKTLPYVDQISGGLKEGMALYLQGVIPTNADRFALNFKTGQSENDDIAFHFNPRMDQKVSMNSFRNGGWETEESFIDSPFKKGEAFEMFTVIKPEGYQVYVNGKEQYTFKHRIPLEKVTTLNISGDVAVNLLGFIKTLPYVDQISGGLKEGMALYLQGVIPTNADRFALNFKTGQSENDDIAFHFNPRMDQKVSMNSFRNGGWETEESFIDSPFKKGEAFEMFTVIKPEGYQVYVNGKEQYTFKHRIPLEKVTTLNISGDVAVNLLGFIKNWDTSSFPAEVTTTTSLSRPRRELSSIQSEILQPVQNPNLPYEGQISGGLREGMALYLQGIIPTNADRFALNFKTGQSENDDIAFHFNPRMDQKVSMNSFRNKGWETEESITDSPFKKGEAFEMFTVIKPKGYQVYVNGKEQYTFKHRIPLEKVTTLNISGDVAVNLLGFIQTLPYVGPISGGLREGMALYLQGVIPTNAEWFSINFKTGQSDSDETAFHFNPRMDQKVAMNSFRNGGWEAEESISDNPFKKGQAFEMFTVIKSKGYKVYVNGKEQYTFKHRIPLEKVTTLNINGNVVVNLFGFIETLPYVGPISGGLREGMALYLQGVIPTNAEWFSINFKTGQSDSDETAFHFNPRMDQKVAMNSFRNGGWEAEESISDNPFKKGQAFEMFTVIKSKGYKVYVNGKEQYTFKHRIPLEKVTTLNINGNVVVNLFGFIETLPYVDQISGGLKEGMALYLQGVIPTNADRFALNFKTGKSENDDIAFHFNPRMDQKVSMNSFRNGGWETEESFIDSPFKKGEAFEMFTVIKPEGYQVYVNGKEQYTFKHRIPLEKVTTLNIRGDVAVNLLGFIKNWDTSSFPAEVTTTTSLSRPRRELSSIQSEILQPVQNPNLPYEGQISGGLRKGMALYLQGVIPTNADRFALNFKTGQSENDDIAFHFNPRMDQKVSMNSFRNKEWETEESITDSPFKKGEAFEMFTVIKPEGYQVYVNGKEQYTFKHRIPLEKVTTLNIRGDVAVNLLGFIKTLPYVGPISGGLREGMALYLQGVVPTNAEWFQINFKTGQSNNDDIAFQFNPRMDQKVVMNSFRNGGWEAEESVSDNPFKKGEAFDMFTLIKSEGYQVFVNGKKLYTFKQRIPFEKVSALNISGDVAVILSGFIKNWSTSSLVTSKITSLGSSHGEISTVHSEILQPIQNPSLPYMGHISGGLKEGMALYLQGVVPTNADQFEINFKTGQSNNDDIAFHFKPRMNQKVVMNSFRNGGWEAEESVSDNPFKKGEAFDMFTFIRSEGYQVYVNGIKLYTFKHRIPLEKVSALNICGDVAVILSGFIKNWSTSSLVTSKITSLGSSHGEISTIHSEILQPVQNPSLPYMGHISGGLKEGMALYLQGVVPTNADQFEINFKTGQSNSDDIAFHFKPRMNQKVVMNSFRNGGWEAEESVSDNPFKKGEAFDMFTFIRSEGYQVYVNGIKLYTFKHRIPLEKVSALNICGDFAVILSGFIKNWSTSSLVTSKITSLGSSHGELSTIHSEILQPVQNPSLPYVGHISGGLREGMALYLKGAVPTNANKFELNFKTGKSNNDDIAFHFNPRMDKKVAMNSFRNRKWESEESVSDNPFKKGQAFEMFIVIKSEGYVVYVNGKEQYTFKHRIPLEKVSMLNINGDVFVNLFGFIQNWSKSSFITKIRSRTAHLGSSRWDLSTIQSEVLQPVQNPTIPYVGPISGGLRDGMALYLQGVVPTNANQFRMNFKTGPTDKHDIAFHFNPRMGSKVAMNSFRNGKWETEEGFSDNPFKKGEDFEMFLVIKSDGYQVYVNDKEQYIFKHRIPLEKVTTLNINGDVAVNLFGFIQNWSKSSFITAVKSKTLHLGSPRGELSTIKSEVLQPIQNPTLPYVAPIPEGLRKDMALYVQGVVPTNADRFSINFKTGPTGKDDIAFHFNPRMGSKVVMNTFSNGKWGAEECVSDNPFKKGEAFEMFFVIKSEGYQVRIKGQQYSMFKHRIPLEKVTTINIYGNVSISFLGFVMGM</sequence>
<keyword evidence="4" id="KW-0430">Lectin</keyword>
<evidence type="ECO:0000256" key="4">
    <source>
        <dbReference type="ARBA" id="ARBA00022734"/>
    </source>
</evidence>
<protein>
    <recommendedName>
        <fullName evidence="17">Galectin domain-containing protein</fullName>
    </recommendedName>
</protein>
<feature type="signal peptide" evidence="16">
    <location>
        <begin position="1"/>
        <end position="26"/>
    </location>
</feature>
<dbReference type="Proteomes" id="UP001558613">
    <property type="component" value="Unassembled WGS sequence"/>
</dbReference>
<comment type="caution">
    <text evidence="18">The sequence shown here is derived from an EMBL/GenBank/DDBJ whole genome shotgun (WGS) entry which is preliminary data.</text>
</comment>
<keyword evidence="5" id="KW-0677">Repeat</keyword>
<evidence type="ECO:0000256" key="3">
    <source>
        <dbReference type="ARBA" id="ARBA00022692"/>
    </source>
</evidence>
<evidence type="ECO:0000256" key="15">
    <source>
        <dbReference type="ARBA" id="ARBA00034099"/>
    </source>
</evidence>
<feature type="domain" description="Galectin" evidence="17">
    <location>
        <begin position="2035"/>
        <end position="2164"/>
    </location>
</feature>
<dbReference type="InterPro" id="IPR006202">
    <property type="entry name" value="Neur_chan_lig-bd"/>
</dbReference>
<feature type="domain" description="Galectin" evidence="17">
    <location>
        <begin position="2852"/>
        <end position="2981"/>
    </location>
</feature>
<keyword evidence="1 16" id="KW-0813">Transport</keyword>
<keyword evidence="2" id="KW-1003">Cell membrane</keyword>
<evidence type="ECO:0000313" key="18">
    <source>
        <dbReference type="EMBL" id="KAL1246928.1"/>
    </source>
</evidence>
<proteinExistence type="inferred from homology"/>
<dbReference type="SMART" id="SM00276">
    <property type="entry name" value="GLECT"/>
    <property type="match status" value="17"/>
</dbReference>
<evidence type="ECO:0000256" key="11">
    <source>
        <dbReference type="ARBA" id="ARBA00023170"/>
    </source>
</evidence>
<feature type="domain" description="Galectin" evidence="17">
    <location>
        <begin position="2509"/>
        <end position="2639"/>
    </location>
</feature>
<dbReference type="CDD" id="cd00070">
    <property type="entry name" value="GLECT"/>
    <property type="match status" value="17"/>
</dbReference>
<evidence type="ECO:0000256" key="14">
    <source>
        <dbReference type="ARBA" id="ARBA00023303"/>
    </source>
</evidence>
<evidence type="ECO:0000256" key="13">
    <source>
        <dbReference type="ARBA" id="ARBA00023286"/>
    </source>
</evidence>
<feature type="domain" description="Galectin" evidence="17">
    <location>
        <begin position="1289"/>
        <end position="1418"/>
    </location>
</feature>
<keyword evidence="10" id="KW-1015">Disulfide bond</keyword>
<dbReference type="PROSITE" id="PS51304">
    <property type="entry name" value="GALECTIN"/>
    <property type="match status" value="17"/>
</dbReference>
<reference evidence="18 19" key="1">
    <citation type="submission" date="2023-09" db="EMBL/GenBank/DDBJ databases">
        <authorList>
            <person name="Wang M."/>
        </authorList>
    </citation>
    <scope>NUCLEOTIDE SEQUENCE [LARGE SCALE GENOMIC DNA]</scope>
    <source>
        <strain evidence="18">GT-2023</strain>
        <tissue evidence="18">Liver</tissue>
    </source>
</reference>
<name>A0ABR3L238_9TELE</name>
<feature type="domain" description="Galectin" evidence="17">
    <location>
        <begin position="753"/>
        <end position="882"/>
    </location>
</feature>
<dbReference type="PRINTS" id="PR00252">
    <property type="entry name" value="NRIONCHANNEL"/>
</dbReference>
<accession>A0ABR3L238</accession>
<keyword evidence="13" id="KW-1071">Ligand-gated ion channel</keyword>
<dbReference type="PRINTS" id="PR00254">
    <property type="entry name" value="NICOTINICR"/>
</dbReference>
<evidence type="ECO:0000256" key="16">
    <source>
        <dbReference type="RuleBase" id="RU000687"/>
    </source>
</evidence>
<dbReference type="Gene3D" id="2.70.170.10">
    <property type="entry name" value="Neurotransmitter-gated ion-channel ligand-binding domain"/>
    <property type="match status" value="1"/>
</dbReference>
<evidence type="ECO:0000256" key="2">
    <source>
        <dbReference type="ARBA" id="ARBA00022475"/>
    </source>
</evidence>
<evidence type="ECO:0000313" key="19">
    <source>
        <dbReference type="Proteomes" id="UP001558613"/>
    </source>
</evidence>
<feature type="domain" description="Galectin" evidence="17">
    <location>
        <begin position="2679"/>
        <end position="2808"/>
    </location>
</feature>
<organism evidence="18 19">
    <name type="scientific">Cirrhinus molitorella</name>
    <name type="common">mud carp</name>
    <dbReference type="NCBI Taxonomy" id="172907"/>
    <lineage>
        <taxon>Eukaryota</taxon>
        <taxon>Metazoa</taxon>
        <taxon>Chordata</taxon>
        <taxon>Craniata</taxon>
        <taxon>Vertebrata</taxon>
        <taxon>Euteleostomi</taxon>
        <taxon>Actinopterygii</taxon>
        <taxon>Neopterygii</taxon>
        <taxon>Teleostei</taxon>
        <taxon>Ostariophysi</taxon>
        <taxon>Cypriniformes</taxon>
        <taxon>Cyprinidae</taxon>
        <taxon>Labeoninae</taxon>
        <taxon>Labeonini</taxon>
        <taxon>Cirrhinus</taxon>
    </lineage>
</organism>
<comment type="similarity">
    <text evidence="16">Belongs to the ligand-gated ion channel (TC 1.A.9) family.</text>
</comment>
<evidence type="ECO:0000259" key="17">
    <source>
        <dbReference type="PROSITE" id="PS51304"/>
    </source>
</evidence>
<feature type="transmembrane region" description="Helical" evidence="16">
    <location>
        <begin position="237"/>
        <end position="261"/>
    </location>
</feature>
<evidence type="ECO:0000256" key="7">
    <source>
        <dbReference type="ARBA" id="ARBA00023018"/>
    </source>
</evidence>